<reference evidence="3" key="2">
    <citation type="submission" date="2021-08" db="EMBL/GenBank/DDBJ databases">
        <authorList>
            <person name="Tani A."/>
            <person name="Ola A."/>
            <person name="Ogura Y."/>
            <person name="Katsura K."/>
            <person name="Hayashi T."/>
        </authorList>
    </citation>
    <scope>NUCLEOTIDE SEQUENCE</scope>
    <source>
        <strain evidence="3">KCTC 52305</strain>
    </source>
</reference>
<evidence type="ECO:0000256" key="1">
    <source>
        <dbReference type="ARBA" id="ARBA00010364"/>
    </source>
</evidence>
<dbReference type="EMBL" id="BPQH01000016">
    <property type="protein sequence ID" value="GJD51987.1"/>
    <property type="molecule type" value="Genomic_DNA"/>
</dbReference>
<evidence type="ECO:0000256" key="2">
    <source>
        <dbReference type="HAMAP-Rule" id="MF_00634"/>
    </source>
</evidence>
<comment type="similarity">
    <text evidence="1 2">Belongs to the UPF0235 family.</text>
</comment>
<protein>
    <recommendedName>
        <fullName evidence="2">UPF0235 protein OPKNFCMD_4748</fullName>
    </recommendedName>
</protein>
<sequence>MPEDAAPLPWRPVPDGIEVRVRATPRGGRNAIDGIETRADGLGVLRVRVRAAPEAGAANAALREVLRRALGRPAAAVTLTAGARARDKLFRIAGDAAVLARRLAACTGA</sequence>
<dbReference type="SUPFAM" id="SSF69786">
    <property type="entry name" value="YggU-like"/>
    <property type="match status" value="1"/>
</dbReference>
<dbReference type="InterPro" id="IPR036591">
    <property type="entry name" value="YggU-like_sf"/>
</dbReference>
<dbReference type="Gene3D" id="3.30.1200.10">
    <property type="entry name" value="YggU-like"/>
    <property type="match status" value="1"/>
</dbReference>
<evidence type="ECO:0000313" key="3">
    <source>
        <dbReference type="EMBL" id="GJD51987.1"/>
    </source>
</evidence>
<dbReference type="HAMAP" id="MF_00634">
    <property type="entry name" value="UPF0235"/>
    <property type="match status" value="1"/>
</dbReference>
<dbReference type="SMART" id="SM01152">
    <property type="entry name" value="DUF167"/>
    <property type="match status" value="1"/>
</dbReference>
<organism evidence="3 4">
    <name type="scientific">Methylobacterium crusticola</name>
    <dbReference type="NCBI Taxonomy" id="1697972"/>
    <lineage>
        <taxon>Bacteria</taxon>
        <taxon>Pseudomonadati</taxon>
        <taxon>Pseudomonadota</taxon>
        <taxon>Alphaproteobacteria</taxon>
        <taxon>Hyphomicrobiales</taxon>
        <taxon>Methylobacteriaceae</taxon>
        <taxon>Methylobacterium</taxon>
    </lineage>
</organism>
<dbReference type="InterPro" id="IPR003746">
    <property type="entry name" value="DUF167"/>
</dbReference>
<keyword evidence="4" id="KW-1185">Reference proteome</keyword>
<accession>A0ABQ4R2T5</accession>
<dbReference type="Pfam" id="PF02594">
    <property type="entry name" value="DUF167"/>
    <property type="match status" value="1"/>
</dbReference>
<name>A0ABQ4R2T5_9HYPH</name>
<gene>
    <name evidence="3" type="ORF">OPKNFCMD_4748</name>
</gene>
<proteinExistence type="inferred from homology"/>
<dbReference type="NCBIfam" id="TIGR00251">
    <property type="entry name" value="DUF167 family protein"/>
    <property type="match status" value="1"/>
</dbReference>
<comment type="caution">
    <text evidence="3">The sequence shown here is derived from an EMBL/GenBank/DDBJ whole genome shotgun (WGS) entry which is preliminary data.</text>
</comment>
<reference evidence="3" key="1">
    <citation type="journal article" date="2021" name="Front. Microbiol.">
        <title>Comprehensive Comparative Genomics and Phenotyping of Methylobacterium Species.</title>
        <authorList>
            <person name="Alessa O."/>
            <person name="Ogura Y."/>
            <person name="Fujitani Y."/>
            <person name="Takami H."/>
            <person name="Hayashi T."/>
            <person name="Sahin N."/>
            <person name="Tani A."/>
        </authorList>
    </citation>
    <scope>NUCLEOTIDE SEQUENCE</scope>
    <source>
        <strain evidence="3">KCTC 52305</strain>
    </source>
</reference>
<evidence type="ECO:0000313" key="4">
    <source>
        <dbReference type="Proteomes" id="UP001055167"/>
    </source>
</evidence>
<dbReference type="Proteomes" id="UP001055167">
    <property type="component" value="Unassembled WGS sequence"/>
</dbReference>